<evidence type="ECO:0000313" key="2">
    <source>
        <dbReference type="Proteomes" id="UP000199494"/>
    </source>
</evidence>
<dbReference type="RefSeq" id="WP_091810022.1">
    <property type="nucleotide sequence ID" value="NZ_CP016353.1"/>
</dbReference>
<evidence type="ECO:0000313" key="1">
    <source>
        <dbReference type="EMBL" id="SDD84317.1"/>
    </source>
</evidence>
<dbReference type="STRING" id="530584.SAMN05421630_11381"/>
<dbReference type="KEGG" id="pmad:BAY61_20595"/>
<dbReference type="OrthoDB" id="487569at2"/>
<gene>
    <name evidence="1" type="ORF">SAMN05421630_11381</name>
</gene>
<organism evidence="1 2">
    <name type="scientific">Prauserella marina</name>
    <dbReference type="NCBI Taxonomy" id="530584"/>
    <lineage>
        <taxon>Bacteria</taxon>
        <taxon>Bacillati</taxon>
        <taxon>Actinomycetota</taxon>
        <taxon>Actinomycetes</taxon>
        <taxon>Pseudonocardiales</taxon>
        <taxon>Pseudonocardiaceae</taxon>
        <taxon>Prauserella</taxon>
    </lineage>
</organism>
<accession>A0A222VT15</accession>
<dbReference type="AlphaFoldDB" id="A0A222VT15"/>
<proteinExistence type="predicted"/>
<protein>
    <submittedName>
        <fullName evidence="1">Uncharacterized protein</fullName>
    </submittedName>
</protein>
<keyword evidence="2" id="KW-1185">Reference proteome</keyword>
<reference evidence="1 2" key="1">
    <citation type="submission" date="2016-10" db="EMBL/GenBank/DDBJ databases">
        <authorList>
            <person name="de Groot N.N."/>
        </authorList>
    </citation>
    <scope>NUCLEOTIDE SEQUENCE [LARGE SCALE GENOMIC DNA]</scope>
    <source>
        <strain evidence="1 2">CGMCC 4.5506</strain>
    </source>
</reference>
<name>A0A222VT15_9PSEU</name>
<dbReference type="EMBL" id="FMZE01000013">
    <property type="protein sequence ID" value="SDD84317.1"/>
    <property type="molecule type" value="Genomic_DNA"/>
</dbReference>
<dbReference type="Proteomes" id="UP000199494">
    <property type="component" value="Unassembled WGS sequence"/>
</dbReference>
<sequence>MSPKRGDDVAPPTVSDEWKIRYAKTEAIKGWQKLTNTAGNNLRTAWDILRTRPGQGVSNRHHQLKGGLATGSVQAKDDLPRWQIEVTGAGRVWYLIDAEARTVWLEAASVGHPKLTEG</sequence>